<evidence type="ECO:0000259" key="7">
    <source>
        <dbReference type="SMART" id="SM00478"/>
    </source>
</evidence>
<evidence type="ECO:0000256" key="5">
    <source>
        <dbReference type="ARBA" id="ARBA00023268"/>
    </source>
</evidence>
<dbReference type="AlphaFoldDB" id="A0A8J6IV08"/>
<keyword evidence="3" id="KW-0234">DNA repair</keyword>
<dbReference type="Gene3D" id="1.10.340.30">
    <property type="entry name" value="Hypothetical protein, domain 2"/>
    <property type="match status" value="1"/>
</dbReference>
<dbReference type="Gene3D" id="1.10.1670.10">
    <property type="entry name" value="Helix-hairpin-Helix base-excision DNA repair enzymes (C-terminal)"/>
    <property type="match status" value="1"/>
</dbReference>
<protein>
    <submittedName>
        <fullName evidence="8">8-oxoguanine DNA glycosylase</fullName>
    </submittedName>
</protein>
<keyword evidence="9" id="KW-1185">Reference proteome</keyword>
<evidence type="ECO:0000256" key="2">
    <source>
        <dbReference type="ARBA" id="ARBA00022801"/>
    </source>
</evidence>
<keyword evidence="2" id="KW-0378">Hydrolase</keyword>
<dbReference type="InterPro" id="IPR012092">
    <property type="entry name" value="DNA_glyclase/AP_lyase_Ogg"/>
</dbReference>
<dbReference type="GO" id="GO:0016799">
    <property type="term" value="F:hydrolase activity, hydrolyzing N-glycosyl compounds"/>
    <property type="evidence" value="ECO:0007669"/>
    <property type="project" value="InterPro"/>
</dbReference>
<keyword evidence="1" id="KW-0227">DNA damage</keyword>
<feature type="domain" description="HhH-GPD" evidence="7">
    <location>
        <begin position="80"/>
        <end position="240"/>
    </location>
</feature>
<dbReference type="InterPro" id="IPR011257">
    <property type="entry name" value="DNA_glycosylase"/>
</dbReference>
<keyword evidence="4" id="KW-0456">Lyase</keyword>
<sequence>MNHQRAYLTVGKSLIHFDIPHEHSEVVPGVKWGKIVAFPTVAYWLYTVLSKRLDNTNIQYKLGRSLHEEVGACLLGGHGIPAAVGLAAYEQLKSHGAFSGVAHSEEQLLEWLSQPIHLNGKDIKYRFAKQKATYLHHALKRLSEETPPTESGMALRNWLTEIKGIGLKTASWIARNWLDADDVAILDIHIYRAGLLGGFFDDNFTVEKDYLALEQRFIELAQAMEVRTSELDAVMWYEMQQSTSVKRLLEYREQLKNGLVDSGTVIRRVPKKRKADTEQLALI</sequence>
<organism evidence="8 9">
    <name type="scientific">Neptunicella marina</name>
    <dbReference type="NCBI Taxonomy" id="2125989"/>
    <lineage>
        <taxon>Bacteria</taxon>
        <taxon>Pseudomonadati</taxon>
        <taxon>Pseudomonadota</taxon>
        <taxon>Gammaproteobacteria</taxon>
        <taxon>Alteromonadales</taxon>
        <taxon>Alteromonadaceae</taxon>
        <taxon>Neptunicella</taxon>
    </lineage>
</organism>
<keyword evidence="5" id="KW-0511">Multifunctional enzyme</keyword>
<dbReference type="RefSeq" id="WP_186506815.1">
    <property type="nucleotide sequence ID" value="NZ_JACNEP010000007.1"/>
</dbReference>
<dbReference type="InterPro" id="IPR003265">
    <property type="entry name" value="HhH-GPD_domain"/>
</dbReference>
<dbReference type="EMBL" id="JACNEP010000007">
    <property type="protein sequence ID" value="MBC3766287.1"/>
    <property type="molecule type" value="Genomic_DNA"/>
</dbReference>
<dbReference type="Proteomes" id="UP000601768">
    <property type="component" value="Unassembled WGS sequence"/>
</dbReference>
<reference evidence="8" key="1">
    <citation type="journal article" date="2018" name="Int. J. Syst. Evol. Microbiol.">
        <title>Neptunicella marina gen. nov., sp. nov., isolated from surface seawater.</title>
        <authorList>
            <person name="Liu X."/>
            <person name="Lai Q."/>
            <person name="Du Y."/>
            <person name="Zhang X."/>
            <person name="Liu Z."/>
            <person name="Sun F."/>
            <person name="Shao Z."/>
        </authorList>
    </citation>
    <scope>NUCLEOTIDE SEQUENCE</scope>
    <source>
        <strain evidence="8">S27-2</strain>
    </source>
</reference>
<reference evidence="8" key="2">
    <citation type="submission" date="2020-08" db="EMBL/GenBank/DDBJ databases">
        <authorList>
            <person name="Lai Q."/>
        </authorList>
    </citation>
    <scope>NUCLEOTIDE SEQUENCE</scope>
    <source>
        <strain evidence="8">S27-2</strain>
    </source>
</reference>
<evidence type="ECO:0000256" key="3">
    <source>
        <dbReference type="ARBA" id="ARBA00023204"/>
    </source>
</evidence>
<dbReference type="InterPro" id="IPR023170">
    <property type="entry name" value="HhH_base_excis_C"/>
</dbReference>
<dbReference type="GO" id="GO:0003906">
    <property type="term" value="F:DNA-(apurinic or apyrimidinic site) endonuclease activity"/>
    <property type="evidence" value="ECO:0007669"/>
    <property type="project" value="InterPro"/>
</dbReference>
<dbReference type="SUPFAM" id="SSF48150">
    <property type="entry name" value="DNA-glycosylase"/>
    <property type="match status" value="1"/>
</dbReference>
<proteinExistence type="predicted"/>
<evidence type="ECO:0000313" key="8">
    <source>
        <dbReference type="EMBL" id="MBC3766287.1"/>
    </source>
</evidence>
<evidence type="ECO:0000256" key="6">
    <source>
        <dbReference type="ARBA" id="ARBA00023295"/>
    </source>
</evidence>
<name>A0A8J6IV08_9ALTE</name>
<gene>
    <name evidence="8" type="ORF">H8B19_10375</name>
</gene>
<evidence type="ECO:0000256" key="4">
    <source>
        <dbReference type="ARBA" id="ARBA00023239"/>
    </source>
</evidence>
<accession>A0A8J6IV08</accession>
<dbReference type="GO" id="GO:0006284">
    <property type="term" value="P:base-excision repair"/>
    <property type="evidence" value="ECO:0007669"/>
    <property type="project" value="InterPro"/>
</dbReference>
<dbReference type="GO" id="GO:0016829">
    <property type="term" value="F:lyase activity"/>
    <property type="evidence" value="ECO:0007669"/>
    <property type="project" value="UniProtKB-KW"/>
</dbReference>
<comment type="caution">
    <text evidence="8">The sequence shown here is derived from an EMBL/GenBank/DDBJ whole genome shotgun (WGS) entry which is preliminary data.</text>
</comment>
<evidence type="ECO:0000313" key="9">
    <source>
        <dbReference type="Proteomes" id="UP000601768"/>
    </source>
</evidence>
<dbReference type="Pfam" id="PF22175">
    <property type="entry name" value="Ogg-HhH"/>
    <property type="match status" value="1"/>
</dbReference>
<keyword evidence="6" id="KW-0326">Glycosidase</keyword>
<evidence type="ECO:0000256" key="1">
    <source>
        <dbReference type="ARBA" id="ARBA00022763"/>
    </source>
</evidence>
<dbReference type="SMART" id="SM00478">
    <property type="entry name" value="ENDO3c"/>
    <property type="match status" value="1"/>
</dbReference>